<feature type="transmembrane region" description="Helical" evidence="12">
    <location>
        <begin position="179"/>
        <end position="200"/>
    </location>
</feature>
<dbReference type="OrthoDB" id="9781963at2"/>
<dbReference type="GO" id="GO:0016020">
    <property type="term" value="C:membrane"/>
    <property type="evidence" value="ECO:0007669"/>
    <property type="project" value="UniProtKB-SubCell"/>
</dbReference>
<evidence type="ECO:0000256" key="3">
    <source>
        <dbReference type="ARBA" id="ARBA00007931"/>
    </source>
</evidence>
<feature type="domain" description="Peptidase M50" evidence="13">
    <location>
        <begin position="100"/>
        <end position="174"/>
    </location>
</feature>
<dbReference type="STRING" id="36745.CLSAP_13530"/>
<sequence>MENNNNINEKKDESIDIKYIENPDVSKSLVDNVKKKKGILGVLAVIGAVLVKFKFVVFFIFAKLKFLLIALKFGKFASTLISMLFMIVIYAQMYGWAYGLGFVLLILAHEMGHYFVARNLNIDVSGPVFIPFFGAFISMKDQPTDAVAEAKTAAGGPILGSLAALMCVGIYMISGNNLFLALAYTGFMINLFNLIPVHPLDGGRIVTAISPKIWLIGIPMLLYISFKFFNPMIILFLILGCVQAYKQWKKPDADYYNTSMSTKIIFSIIYFGLMALLGIGIFYIHNIHFIYTYR</sequence>
<dbReference type="GO" id="GO:0008237">
    <property type="term" value="F:metallopeptidase activity"/>
    <property type="evidence" value="ECO:0007669"/>
    <property type="project" value="UniProtKB-KW"/>
</dbReference>
<reference evidence="14 15" key="1">
    <citation type="submission" date="2013-02" db="EMBL/GenBank/DDBJ databases">
        <title>Genome sequence of Clostridium saccharoperbutylacetonicum N1-4(HMT).</title>
        <authorList>
            <person name="Poehlein A."/>
            <person name="Daniel R."/>
        </authorList>
    </citation>
    <scope>NUCLEOTIDE SEQUENCE [LARGE SCALE GENOMIC DNA]</scope>
    <source>
        <strain evidence="15">N1-4(HMT)</strain>
    </source>
</reference>
<dbReference type="PATRIC" id="fig|931276.5.peg.1342"/>
<feature type="transmembrane region" description="Helical" evidence="12">
    <location>
        <begin position="120"/>
        <end position="139"/>
    </location>
</feature>
<dbReference type="EMBL" id="CP004121">
    <property type="protein sequence ID" value="AGF55155.1"/>
    <property type="molecule type" value="Genomic_DNA"/>
</dbReference>
<evidence type="ECO:0000256" key="10">
    <source>
        <dbReference type="ARBA" id="ARBA00023049"/>
    </source>
</evidence>
<gene>
    <name evidence="14" type="ORF">Cspa_c13850</name>
</gene>
<evidence type="ECO:0000256" key="9">
    <source>
        <dbReference type="ARBA" id="ARBA00022989"/>
    </source>
</evidence>
<dbReference type="PANTHER" id="PTHR39188">
    <property type="entry name" value="MEMBRANE-ASSOCIATED ZINC METALLOPROTEASE M50B"/>
    <property type="match status" value="1"/>
</dbReference>
<feature type="transmembrane region" description="Helical" evidence="12">
    <location>
        <begin position="265"/>
        <end position="284"/>
    </location>
</feature>
<keyword evidence="5 12" id="KW-0812">Transmembrane</keyword>
<feature type="transmembrane region" description="Helical" evidence="12">
    <location>
        <begin position="39"/>
        <end position="62"/>
    </location>
</feature>
<keyword evidence="11 12" id="KW-0472">Membrane</keyword>
<dbReference type="PANTHER" id="PTHR39188:SF3">
    <property type="entry name" value="STAGE IV SPORULATION PROTEIN FB"/>
    <property type="match status" value="1"/>
</dbReference>
<evidence type="ECO:0000313" key="14">
    <source>
        <dbReference type="EMBL" id="AGF55155.1"/>
    </source>
</evidence>
<evidence type="ECO:0000256" key="11">
    <source>
        <dbReference type="ARBA" id="ARBA00023136"/>
    </source>
</evidence>
<evidence type="ECO:0000259" key="13">
    <source>
        <dbReference type="Pfam" id="PF02163"/>
    </source>
</evidence>
<keyword evidence="10" id="KW-0482">Metalloprotease</keyword>
<protein>
    <submittedName>
        <fullName evidence="14">Zn-dependent protease</fullName>
    </submittedName>
</protein>
<feature type="transmembrane region" description="Helical" evidence="12">
    <location>
        <begin position="83"/>
        <end position="108"/>
    </location>
</feature>
<dbReference type="GO" id="GO:0046872">
    <property type="term" value="F:metal ion binding"/>
    <property type="evidence" value="ECO:0007669"/>
    <property type="project" value="UniProtKB-KW"/>
</dbReference>
<evidence type="ECO:0000256" key="8">
    <source>
        <dbReference type="ARBA" id="ARBA00022833"/>
    </source>
</evidence>
<keyword evidence="8" id="KW-0862">Zinc</keyword>
<dbReference type="HOGENOM" id="CLU_075029_0_0_9"/>
<keyword evidence="6" id="KW-0479">Metal-binding</keyword>
<evidence type="ECO:0000256" key="4">
    <source>
        <dbReference type="ARBA" id="ARBA00022670"/>
    </source>
</evidence>
<keyword evidence="9 12" id="KW-1133">Transmembrane helix</keyword>
<evidence type="ECO:0000313" key="15">
    <source>
        <dbReference type="Proteomes" id="UP000011728"/>
    </source>
</evidence>
<organism evidence="14 15">
    <name type="scientific">Clostridium saccharoperbutylacetonicum N1-4(HMT)</name>
    <dbReference type="NCBI Taxonomy" id="931276"/>
    <lineage>
        <taxon>Bacteria</taxon>
        <taxon>Bacillati</taxon>
        <taxon>Bacillota</taxon>
        <taxon>Clostridia</taxon>
        <taxon>Eubacteriales</taxon>
        <taxon>Clostridiaceae</taxon>
        <taxon>Clostridium</taxon>
    </lineage>
</organism>
<feature type="transmembrane region" description="Helical" evidence="12">
    <location>
        <begin position="151"/>
        <end position="173"/>
    </location>
</feature>
<dbReference type="GO" id="GO:0006508">
    <property type="term" value="P:proteolysis"/>
    <property type="evidence" value="ECO:0007669"/>
    <property type="project" value="UniProtKB-KW"/>
</dbReference>
<dbReference type="eggNOG" id="COG1994">
    <property type="taxonomic scope" value="Bacteria"/>
</dbReference>
<proteinExistence type="inferred from homology"/>
<comment type="cofactor">
    <cofactor evidence="1">
        <name>Zn(2+)</name>
        <dbReference type="ChEBI" id="CHEBI:29105"/>
    </cofactor>
</comment>
<accession>M1LQK5</accession>
<name>M1LQK5_9CLOT</name>
<keyword evidence="4 14" id="KW-0645">Protease</keyword>
<dbReference type="CDD" id="cd06160">
    <property type="entry name" value="S2P-M50_like_2"/>
    <property type="match status" value="1"/>
</dbReference>
<dbReference type="RefSeq" id="WP_015391477.1">
    <property type="nucleotide sequence ID" value="NC_020291.1"/>
</dbReference>
<comment type="similarity">
    <text evidence="3">Belongs to the peptidase M50B family.</text>
</comment>
<feature type="transmembrane region" description="Helical" evidence="12">
    <location>
        <begin position="221"/>
        <end position="245"/>
    </location>
</feature>
<evidence type="ECO:0000256" key="2">
    <source>
        <dbReference type="ARBA" id="ARBA00004141"/>
    </source>
</evidence>
<dbReference type="Proteomes" id="UP000011728">
    <property type="component" value="Chromosome"/>
</dbReference>
<evidence type="ECO:0000256" key="5">
    <source>
        <dbReference type="ARBA" id="ARBA00022692"/>
    </source>
</evidence>
<dbReference type="InterPro" id="IPR008915">
    <property type="entry name" value="Peptidase_M50"/>
</dbReference>
<keyword evidence="7" id="KW-0378">Hydrolase</keyword>
<keyword evidence="15" id="KW-1185">Reference proteome</keyword>
<evidence type="ECO:0000256" key="6">
    <source>
        <dbReference type="ARBA" id="ARBA00022723"/>
    </source>
</evidence>
<comment type="subcellular location">
    <subcellularLocation>
        <location evidence="2">Membrane</location>
        <topology evidence="2">Multi-pass membrane protein</topology>
    </subcellularLocation>
</comment>
<evidence type="ECO:0000256" key="12">
    <source>
        <dbReference type="SAM" id="Phobius"/>
    </source>
</evidence>
<dbReference type="Pfam" id="PF02163">
    <property type="entry name" value="Peptidase_M50"/>
    <property type="match status" value="2"/>
</dbReference>
<dbReference type="KEGG" id="csr:Cspa_c13850"/>
<evidence type="ECO:0000256" key="1">
    <source>
        <dbReference type="ARBA" id="ARBA00001947"/>
    </source>
</evidence>
<feature type="domain" description="Peptidase M50" evidence="13">
    <location>
        <begin position="177"/>
        <end position="210"/>
    </location>
</feature>
<dbReference type="AlphaFoldDB" id="M1LQK5"/>
<evidence type="ECO:0000256" key="7">
    <source>
        <dbReference type="ARBA" id="ARBA00022801"/>
    </source>
</evidence>